<reference evidence="2 3" key="1">
    <citation type="submission" date="2019-03" db="EMBL/GenBank/DDBJ databases">
        <title>First draft genome of Liparis tanakae, snailfish: a comprehensive survey of snailfish specific genes.</title>
        <authorList>
            <person name="Kim W."/>
            <person name="Song I."/>
            <person name="Jeong J.-H."/>
            <person name="Kim D."/>
            <person name="Kim S."/>
            <person name="Ryu S."/>
            <person name="Song J.Y."/>
            <person name="Lee S.K."/>
        </authorList>
    </citation>
    <scope>NUCLEOTIDE SEQUENCE [LARGE SCALE GENOMIC DNA]</scope>
    <source>
        <tissue evidence="2">Muscle</tissue>
    </source>
</reference>
<evidence type="ECO:0000256" key="1">
    <source>
        <dbReference type="SAM" id="MobiDB-lite"/>
    </source>
</evidence>
<dbReference type="Proteomes" id="UP000314294">
    <property type="component" value="Unassembled WGS sequence"/>
</dbReference>
<sequence>MGSTPDVLSSNWISWWKVKRSPRSPGPRSPGPRSPGPQGPPAAAAPAGLEDRAPQTSIGADFDAVFGNKAAAAPGDNGPQPAAGKAAPPPFDSGRLELLTL</sequence>
<gene>
    <name evidence="2" type="ORF">EYF80_065354</name>
</gene>
<feature type="compositionally biased region" description="Pro residues" evidence="1">
    <location>
        <begin position="24"/>
        <end position="40"/>
    </location>
</feature>
<dbReference type="AlphaFoldDB" id="A0A4Z2E7H4"/>
<keyword evidence="3" id="KW-1185">Reference proteome</keyword>
<dbReference type="EMBL" id="SRLO01015131">
    <property type="protein sequence ID" value="TNN24520.1"/>
    <property type="molecule type" value="Genomic_DNA"/>
</dbReference>
<name>A0A4Z2E7H4_9TELE</name>
<evidence type="ECO:0000313" key="2">
    <source>
        <dbReference type="EMBL" id="TNN24520.1"/>
    </source>
</evidence>
<protein>
    <submittedName>
        <fullName evidence="2">Uncharacterized protein</fullName>
    </submittedName>
</protein>
<feature type="region of interest" description="Disordered" evidence="1">
    <location>
        <begin position="17"/>
        <end position="101"/>
    </location>
</feature>
<accession>A0A4Z2E7H4</accession>
<comment type="caution">
    <text evidence="2">The sequence shown here is derived from an EMBL/GenBank/DDBJ whole genome shotgun (WGS) entry which is preliminary data.</text>
</comment>
<proteinExistence type="predicted"/>
<organism evidence="2 3">
    <name type="scientific">Liparis tanakae</name>
    <name type="common">Tanaka's snailfish</name>
    <dbReference type="NCBI Taxonomy" id="230148"/>
    <lineage>
        <taxon>Eukaryota</taxon>
        <taxon>Metazoa</taxon>
        <taxon>Chordata</taxon>
        <taxon>Craniata</taxon>
        <taxon>Vertebrata</taxon>
        <taxon>Euteleostomi</taxon>
        <taxon>Actinopterygii</taxon>
        <taxon>Neopterygii</taxon>
        <taxon>Teleostei</taxon>
        <taxon>Neoteleostei</taxon>
        <taxon>Acanthomorphata</taxon>
        <taxon>Eupercaria</taxon>
        <taxon>Perciformes</taxon>
        <taxon>Cottioidei</taxon>
        <taxon>Cottales</taxon>
        <taxon>Liparidae</taxon>
        <taxon>Liparis</taxon>
    </lineage>
</organism>
<evidence type="ECO:0000313" key="3">
    <source>
        <dbReference type="Proteomes" id="UP000314294"/>
    </source>
</evidence>